<feature type="transmembrane region" description="Helical" evidence="1">
    <location>
        <begin position="7"/>
        <end position="23"/>
    </location>
</feature>
<dbReference type="PANTHER" id="PTHR22911:SF103">
    <property type="entry name" value="BLR2811 PROTEIN"/>
    <property type="match status" value="1"/>
</dbReference>
<dbReference type="SUPFAM" id="SSF103481">
    <property type="entry name" value="Multidrug resistance efflux transporter EmrE"/>
    <property type="match status" value="2"/>
</dbReference>
<evidence type="ECO:0000256" key="1">
    <source>
        <dbReference type="SAM" id="Phobius"/>
    </source>
</evidence>
<sequence>MRPSHPGSAIVMIVAAALLFSLMDAGTKYLGGLLSVVIILWCRYTIQSAIMAAAVWARRGARGFVTLHPRFQLLRGLMLVLLSVLTFFSLRHMPLAEFTAIIMLSPVLLTAVSSRLSRLPLGRLRWALLLGGFAGTLIVIRPGGALFNAAAILPLLATLVATAYNLLSSHLAVLEHPHTTQFYTGAIGMLLLAPLVALQAGSLPSVFAALGVAELLLLLAVGLLGTAGHLLLVMAFRRARAPALMPFTYSQIVFAAALGFALFGHIPDGWAWTGMLLIALCSCASAWLDMRPRRVRNNKDKE</sequence>
<proteinExistence type="predicted"/>
<dbReference type="PANTHER" id="PTHR22911">
    <property type="entry name" value="ACYL-MALONYL CONDENSING ENZYME-RELATED"/>
    <property type="match status" value="1"/>
</dbReference>
<feature type="transmembrane region" description="Helical" evidence="1">
    <location>
        <begin position="73"/>
        <end position="89"/>
    </location>
</feature>
<feature type="transmembrane region" description="Helical" evidence="1">
    <location>
        <begin position="95"/>
        <end position="112"/>
    </location>
</feature>
<dbReference type="Pfam" id="PF00892">
    <property type="entry name" value="EamA"/>
    <property type="match status" value="1"/>
</dbReference>
<dbReference type="RefSeq" id="WP_220806590.1">
    <property type="nucleotide sequence ID" value="NZ_BPMK01000002.1"/>
</dbReference>
<dbReference type="EMBL" id="BPMK01000002">
    <property type="protein sequence ID" value="GIZ50405.1"/>
    <property type="molecule type" value="Genomic_DNA"/>
</dbReference>
<organism evidence="3 4">
    <name type="scientific">Noviherbaspirillum aridicola</name>
    <dbReference type="NCBI Taxonomy" id="2849687"/>
    <lineage>
        <taxon>Bacteria</taxon>
        <taxon>Pseudomonadati</taxon>
        <taxon>Pseudomonadota</taxon>
        <taxon>Betaproteobacteria</taxon>
        <taxon>Burkholderiales</taxon>
        <taxon>Oxalobacteraceae</taxon>
        <taxon>Noviherbaspirillum</taxon>
    </lineage>
</organism>
<feature type="transmembrane region" description="Helical" evidence="1">
    <location>
        <begin position="244"/>
        <end position="263"/>
    </location>
</feature>
<evidence type="ECO:0000313" key="3">
    <source>
        <dbReference type="EMBL" id="GIZ50405.1"/>
    </source>
</evidence>
<feature type="transmembrane region" description="Helical" evidence="1">
    <location>
        <begin position="206"/>
        <end position="232"/>
    </location>
</feature>
<feature type="transmembrane region" description="Helical" evidence="1">
    <location>
        <begin position="146"/>
        <end position="167"/>
    </location>
</feature>
<feature type="transmembrane region" description="Helical" evidence="1">
    <location>
        <begin position="269"/>
        <end position="288"/>
    </location>
</feature>
<keyword evidence="1" id="KW-1133">Transmembrane helix</keyword>
<gene>
    <name evidence="3" type="ORF">NCCP691_04190</name>
</gene>
<keyword evidence="1" id="KW-0812">Transmembrane</keyword>
<feature type="transmembrane region" description="Helical" evidence="1">
    <location>
        <begin position="29"/>
        <end position="52"/>
    </location>
</feature>
<feature type="transmembrane region" description="Helical" evidence="1">
    <location>
        <begin position="124"/>
        <end position="140"/>
    </location>
</feature>
<dbReference type="InterPro" id="IPR000620">
    <property type="entry name" value="EamA_dom"/>
</dbReference>
<name>A0ABQ4Q003_9BURK</name>
<protein>
    <recommendedName>
        <fullName evidence="2">EamA domain-containing protein</fullName>
    </recommendedName>
</protein>
<comment type="caution">
    <text evidence="3">The sequence shown here is derived from an EMBL/GenBank/DDBJ whole genome shotgun (WGS) entry which is preliminary data.</text>
</comment>
<reference evidence="3 4" key="1">
    <citation type="journal article" date="2022" name="Int. J. Syst. Evol. Microbiol.">
        <title>Noviherbaspirillum aridicola sp. nov., isolated from an arid soil in Pakistan.</title>
        <authorList>
            <person name="Khan I.U."/>
            <person name="Saqib M."/>
            <person name="Amin A."/>
            <person name="Hussain F."/>
            <person name="Li L."/>
            <person name="Liu Y.H."/>
            <person name="Fang B.Z."/>
            <person name="Ahmed I."/>
            <person name="Li W.J."/>
        </authorList>
    </citation>
    <scope>NUCLEOTIDE SEQUENCE [LARGE SCALE GENOMIC DNA]</scope>
    <source>
        <strain evidence="3 4">NCCP-691</strain>
    </source>
</reference>
<accession>A0ABQ4Q003</accession>
<feature type="transmembrane region" description="Helical" evidence="1">
    <location>
        <begin position="179"/>
        <end position="200"/>
    </location>
</feature>
<dbReference type="Proteomes" id="UP000887222">
    <property type="component" value="Unassembled WGS sequence"/>
</dbReference>
<evidence type="ECO:0000313" key="4">
    <source>
        <dbReference type="Proteomes" id="UP000887222"/>
    </source>
</evidence>
<keyword evidence="1" id="KW-0472">Membrane</keyword>
<feature type="domain" description="EamA" evidence="2">
    <location>
        <begin position="150"/>
        <end position="280"/>
    </location>
</feature>
<dbReference type="InterPro" id="IPR037185">
    <property type="entry name" value="EmrE-like"/>
</dbReference>
<keyword evidence="4" id="KW-1185">Reference proteome</keyword>
<evidence type="ECO:0000259" key="2">
    <source>
        <dbReference type="Pfam" id="PF00892"/>
    </source>
</evidence>